<dbReference type="InterPro" id="IPR008333">
    <property type="entry name" value="Cbr1-like_FAD-bd_dom"/>
</dbReference>
<keyword evidence="6" id="KW-0496">Mitochondrion</keyword>
<name>A0AAV9IU90_CYACA</name>
<dbReference type="PANTHER" id="PTHR19370:SF184">
    <property type="entry name" value="NADH-CYTOCHROME B5 REDUCTASE-LIKE"/>
    <property type="match status" value="1"/>
</dbReference>
<evidence type="ECO:0000259" key="15">
    <source>
        <dbReference type="PROSITE" id="PS51384"/>
    </source>
</evidence>
<dbReference type="PROSITE" id="PS51384">
    <property type="entry name" value="FAD_FR"/>
    <property type="match status" value="1"/>
</dbReference>
<evidence type="ECO:0000256" key="14">
    <source>
        <dbReference type="SAM" id="Phobius"/>
    </source>
</evidence>
<dbReference type="EC" id="1.6.2.2" evidence="13"/>
<dbReference type="InterPro" id="IPR001834">
    <property type="entry name" value="CBR-like"/>
</dbReference>
<feature type="transmembrane region" description="Helical" evidence="14">
    <location>
        <begin position="25"/>
        <end position="44"/>
    </location>
</feature>
<dbReference type="PRINTS" id="PR00371">
    <property type="entry name" value="FPNCR"/>
</dbReference>
<feature type="binding site" evidence="12">
    <location>
        <position position="117"/>
    </location>
    <ligand>
        <name>FAD</name>
        <dbReference type="ChEBI" id="CHEBI:57692"/>
    </ligand>
</feature>
<dbReference type="Gene3D" id="3.40.50.80">
    <property type="entry name" value="Nucleotide-binding domain of ferredoxin-NADP reductase (FNR) module"/>
    <property type="match status" value="1"/>
</dbReference>
<evidence type="ECO:0000256" key="2">
    <source>
        <dbReference type="ARBA" id="ARBA00004294"/>
    </source>
</evidence>
<dbReference type="InterPro" id="IPR039261">
    <property type="entry name" value="FNR_nucleotide-bd"/>
</dbReference>
<evidence type="ECO:0000256" key="7">
    <source>
        <dbReference type="ARBA" id="ARBA00022827"/>
    </source>
</evidence>
<comment type="similarity">
    <text evidence="3 13">Belongs to the flavoprotein pyridine nucleotide cytochrome reductase family.</text>
</comment>
<comment type="subcellular location">
    <subcellularLocation>
        <location evidence="2">Mitochondrion outer membrane</location>
    </subcellularLocation>
</comment>
<dbReference type="Pfam" id="PF00970">
    <property type="entry name" value="FAD_binding_6"/>
    <property type="match status" value="1"/>
</dbReference>
<feature type="domain" description="FAD-binding FR-type" evidence="15">
    <location>
        <begin position="63"/>
        <end position="175"/>
    </location>
</feature>
<evidence type="ECO:0000256" key="5">
    <source>
        <dbReference type="ARBA" id="ARBA00022692"/>
    </source>
</evidence>
<evidence type="ECO:0000256" key="3">
    <source>
        <dbReference type="ARBA" id="ARBA00006105"/>
    </source>
</evidence>
<evidence type="ECO:0000256" key="13">
    <source>
        <dbReference type="RuleBase" id="RU361226"/>
    </source>
</evidence>
<evidence type="ECO:0000313" key="17">
    <source>
        <dbReference type="Proteomes" id="UP001301350"/>
    </source>
</evidence>
<comment type="caution">
    <text evidence="16">The sequence shown here is derived from an EMBL/GenBank/DDBJ whole genome shotgun (WGS) entry which is preliminary data.</text>
</comment>
<dbReference type="InterPro" id="IPR001709">
    <property type="entry name" value="Flavoprot_Pyr_Nucl_cyt_Rdtase"/>
</dbReference>
<reference evidence="16 17" key="1">
    <citation type="submission" date="2022-07" db="EMBL/GenBank/DDBJ databases">
        <title>Genome-wide signatures of adaptation to extreme environments.</title>
        <authorList>
            <person name="Cho C.H."/>
            <person name="Yoon H.S."/>
        </authorList>
    </citation>
    <scope>NUCLEOTIDE SEQUENCE [LARGE SCALE GENOMIC DNA]</scope>
    <source>
        <strain evidence="16 17">DBV 063 E5</strain>
    </source>
</reference>
<evidence type="ECO:0000256" key="9">
    <source>
        <dbReference type="ARBA" id="ARBA00023002"/>
    </source>
</evidence>
<accession>A0AAV9IU90</accession>
<dbReference type="InterPro" id="IPR017938">
    <property type="entry name" value="Riboflavin_synthase-like_b-brl"/>
</dbReference>
<dbReference type="EMBL" id="JANCYW010000006">
    <property type="protein sequence ID" value="KAK4535887.1"/>
    <property type="molecule type" value="Genomic_DNA"/>
</dbReference>
<keyword evidence="11 14" id="KW-0472">Membrane</keyword>
<dbReference type="GO" id="GO:0005741">
    <property type="term" value="C:mitochondrial outer membrane"/>
    <property type="evidence" value="ECO:0007669"/>
    <property type="project" value="UniProtKB-SubCell"/>
</dbReference>
<dbReference type="SUPFAM" id="SSF63380">
    <property type="entry name" value="Riboflavin synthase domain-like"/>
    <property type="match status" value="1"/>
</dbReference>
<dbReference type="FunFam" id="3.40.50.80:FF:000019">
    <property type="entry name" value="NADH-cytochrome b5 reductase"/>
    <property type="match status" value="1"/>
</dbReference>
<evidence type="ECO:0000256" key="4">
    <source>
        <dbReference type="ARBA" id="ARBA00022630"/>
    </source>
</evidence>
<feature type="binding site" evidence="12">
    <location>
        <position position="116"/>
    </location>
    <ligand>
        <name>FAD</name>
        <dbReference type="ChEBI" id="CHEBI:57692"/>
    </ligand>
</feature>
<dbReference type="PRINTS" id="PR00406">
    <property type="entry name" value="CYTB5RDTASE"/>
</dbReference>
<evidence type="ECO:0000256" key="6">
    <source>
        <dbReference type="ARBA" id="ARBA00022787"/>
    </source>
</evidence>
<gene>
    <name evidence="16" type="ORF">CDCA_CDCA06G1912</name>
</gene>
<dbReference type="Proteomes" id="UP001301350">
    <property type="component" value="Unassembled WGS sequence"/>
</dbReference>
<comment type="cofactor">
    <cofactor evidence="1 12 13">
        <name>FAD</name>
        <dbReference type="ChEBI" id="CHEBI:57692"/>
    </cofactor>
</comment>
<keyword evidence="17" id="KW-1185">Reference proteome</keyword>
<feature type="binding site" evidence="12">
    <location>
        <position position="140"/>
    </location>
    <ligand>
        <name>FAD</name>
        <dbReference type="ChEBI" id="CHEBI:57692"/>
    </ligand>
</feature>
<protein>
    <recommendedName>
        <fullName evidence="13">NADH-cytochrome b5 reductase</fullName>
        <ecNumber evidence="13">1.6.2.2</ecNumber>
    </recommendedName>
</protein>
<keyword evidence="8 14" id="KW-1133">Transmembrane helix</keyword>
<feature type="binding site" evidence="12">
    <location>
        <position position="118"/>
    </location>
    <ligand>
        <name>FAD</name>
        <dbReference type="ChEBI" id="CHEBI:57692"/>
    </ligand>
</feature>
<dbReference type="Gene3D" id="2.40.30.10">
    <property type="entry name" value="Translation factors"/>
    <property type="match status" value="1"/>
</dbReference>
<organism evidence="16 17">
    <name type="scientific">Cyanidium caldarium</name>
    <name type="common">Red alga</name>
    <dbReference type="NCBI Taxonomy" id="2771"/>
    <lineage>
        <taxon>Eukaryota</taxon>
        <taxon>Rhodophyta</taxon>
        <taxon>Bangiophyceae</taxon>
        <taxon>Cyanidiales</taxon>
        <taxon>Cyanidiaceae</taxon>
        <taxon>Cyanidium</taxon>
    </lineage>
</organism>
<comment type="catalytic activity">
    <reaction evidence="13">
        <text>2 Fe(III)-[cytochrome b5] + NADH = 2 Fe(II)-[cytochrome b5] + NAD(+) + H(+)</text>
        <dbReference type="Rhea" id="RHEA:46680"/>
        <dbReference type="Rhea" id="RHEA-COMP:10438"/>
        <dbReference type="Rhea" id="RHEA-COMP:10439"/>
        <dbReference type="ChEBI" id="CHEBI:15378"/>
        <dbReference type="ChEBI" id="CHEBI:29033"/>
        <dbReference type="ChEBI" id="CHEBI:29034"/>
        <dbReference type="ChEBI" id="CHEBI:57540"/>
        <dbReference type="ChEBI" id="CHEBI:57945"/>
        <dbReference type="EC" id="1.6.2.2"/>
    </reaction>
</comment>
<keyword evidence="7 12" id="KW-0274">FAD</keyword>
<sequence length="308" mass="35091">MLREKMNSMTIGGAWLSAMMQPGRWSAPLFTALLLVVLSAGWWWRGRRRRWSGAQHCAALDPQAYRKFPLQSKRVLTHNTRMFRFRLPPTATDLGLPVGRHVVLRVHTADGREVKRPYTPTRSVARGADGEPGYFELLIKIYPEPHGVMGRHLDALVPGEAQVEVRGPTGHFTYQPNRYRELGMIAGGTGITPMWQIIEHAVTEPHDRTRIRLVFANVREEDILMREEIERLAVQHPHQFQYFYVLNEPPSPSWSMGVGFVSADHIRGFIGEPADGKHILMCGPPPMMKAMRAHLEQLGYPEEAVFKF</sequence>
<dbReference type="InterPro" id="IPR001433">
    <property type="entry name" value="OxRdtase_FAD/NAD-bd"/>
</dbReference>
<evidence type="ECO:0000256" key="11">
    <source>
        <dbReference type="ARBA" id="ARBA00023136"/>
    </source>
</evidence>
<keyword evidence="6" id="KW-1000">Mitochondrion outer membrane</keyword>
<dbReference type="AlphaFoldDB" id="A0AAV9IU90"/>
<dbReference type="Pfam" id="PF00175">
    <property type="entry name" value="NAD_binding_1"/>
    <property type="match status" value="1"/>
</dbReference>
<evidence type="ECO:0000256" key="10">
    <source>
        <dbReference type="ARBA" id="ARBA00023027"/>
    </source>
</evidence>
<evidence type="ECO:0000256" key="8">
    <source>
        <dbReference type="ARBA" id="ARBA00022989"/>
    </source>
</evidence>
<evidence type="ECO:0000313" key="16">
    <source>
        <dbReference type="EMBL" id="KAK4535887.1"/>
    </source>
</evidence>
<evidence type="ECO:0000256" key="12">
    <source>
        <dbReference type="PIRSR" id="PIRSR601834-1"/>
    </source>
</evidence>
<feature type="binding site" evidence="12">
    <location>
        <position position="192"/>
    </location>
    <ligand>
        <name>FAD</name>
        <dbReference type="ChEBI" id="CHEBI:57692"/>
    </ligand>
</feature>
<dbReference type="PANTHER" id="PTHR19370">
    <property type="entry name" value="NADH-CYTOCHROME B5 REDUCTASE"/>
    <property type="match status" value="1"/>
</dbReference>
<dbReference type="SUPFAM" id="SSF52343">
    <property type="entry name" value="Ferredoxin reductase-like, C-terminal NADP-linked domain"/>
    <property type="match status" value="1"/>
</dbReference>
<keyword evidence="10 13" id="KW-0520">NAD</keyword>
<proteinExistence type="inferred from homology"/>
<evidence type="ECO:0000256" key="1">
    <source>
        <dbReference type="ARBA" id="ARBA00001974"/>
    </source>
</evidence>
<dbReference type="CDD" id="cd06183">
    <property type="entry name" value="cyt_b5_reduct_like"/>
    <property type="match status" value="1"/>
</dbReference>
<dbReference type="GO" id="GO:0090524">
    <property type="term" value="F:cytochrome-b5 reductase activity, acting on NADH"/>
    <property type="evidence" value="ECO:0007669"/>
    <property type="project" value="UniProtKB-EC"/>
</dbReference>
<keyword evidence="9 13" id="KW-0560">Oxidoreductase</keyword>
<dbReference type="InterPro" id="IPR017927">
    <property type="entry name" value="FAD-bd_FR_type"/>
</dbReference>
<feature type="binding site" evidence="12">
    <location>
        <position position="149"/>
    </location>
    <ligand>
        <name>FAD</name>
        <dbReference type="ChEBI" id="CHEBI:57692"/>
    </ligand>
</feature>
<keyword evidence="5 14" id="KW-0812">Transmembrane</keyword>
<keyword evidence="4 12" id="KW-0285">Flavoprotein</keyword>
<feature type="binding site" evidence="12">
    <location>
        <position position="138"/>
    </location>
    <ligand>
        <name>FAD</name>
        <dbReference type="ChEBI" id="CHEBI:57692"/>
    </ligand>
</feature>